<sequence length="86" mass="9247">MANISSKTAAAVVFMLLLSTTCFVQLPTPTRARKLEVRAPIISTDHYYPFTGRSVLQMPAANKEADDRTTSPGHSPSGGHDSPPSF</sequence>
<name>A0ABC9C697_9POAL</name>
<protein>
    <recommendedName>
        <fullName evidence="6">Transmembrane protein</fullName>
    </recommendedName>
</protein>
<proteinExistence type="predicted"/>
<gene>
    <name evidence="3" type="ORF">URODEC1_LOCUS67520</name>
    <name evidence="4" type="ORF">URODEC1_LOCUS71290</name>
</gene>
<accession>A0ABC9C697</accession>
<feature type="compositionally biased region" description="Low complexity" evidence="1">
    <location>
        <begin position="71"/>
        <end position="86"/>
    </location>
</feature>
<dbReference type="Proteomes" id="UP001497457">
    <property type="component" value="Chromosome 28b"/>
</dbReference>
<dbReference type="EMBL" id="OZ075138">
    <property type="protein sequence ID" value="CAL5013219.1"/>
    <property type="molecule type" value="Genomic_DNA"/>
</dbReference>
<feature type="chain" id="PRO_5044721635" description="Transmembrane protein" evidence="2">
    <location>
        <begin position="33"/>
        <end position="86"/>
    </location>
</feature>
<feature type="signal peptide" evidence="2">
    <location>
        <begin position="1"/>
        <end position="32"/>
    </location>
</feature>
<evidence type="ECO:0000313" key="5">
    <source>
        <dbReference type="Proteomes" id="UP001497457"/>
    </source>
</evidence>
<reference evidence="4 5" key="1">
    <citation type="submission" date="2024-10" db="EMBL/GenBank/DDBJ databases">
        <authorList>
            <person name="Ryan C."/>
        </authorList>
    </citation>
    <scope>NUCLEOTIDE SEQUENCE [LARGE SCALE GENOMIC DNA]</scope>
</reference>
<evidence type="ECO:0000256" key="2">
    <source>
        <dbReference type="SAM" id="SignalP"/>
    </source>
</evidence>
<dbReference type="Proteomes" id="UP001497457">
    <property type="component" value="Chromosome 27b"/>
</dbReference>
<feature type="region of interest" description="Disordered" evidence="1">
    <location>
        <begin position="58"/>
        <end position="86"/>
    </location>
</feature>
<dbReference type="EMBL" id="OZ075137">
    <property type="protein sequence ID" value="CAL5005539.1"/>
    <property type="molecule type" value="Genomic_DNA"/>
</dbReference>
<keyword evidence="5" id="KW-1185">Reference proteome</keyword>
<evidence type="ECO:0000313" key="4">
    <source>
        <dbReference type="EMBL" id="CAL5013219.1"/>
    </source>
</evidence>
<dbReference type="AlphaFoldDB" id="A0ABC9C697"/>
<evidence type="ECO:0008006" key="6">
    <source>
        <dbReference type="Google" id="ProtNLM"/>
    </source>
</evidence>
<evidence type="ECO:0000256" key="1">
    <source>
        <dbReference type="SAM" id="MobiDB-lite"/>
    </source>
</evidence>
<keyword evidence="2" id="KW-0732">Signal</keyword>
<evidence type="ECO:0000313" key="3">
    <source>
        <dbReference type="EMBL" id="CAL5005539.1"/>
    </source>
</evidence>
<organism evidence="4 5">
    <name type="scientific">Urochloa decumbens</name>
    <dbReference type="NCBI Taxonomy" id="240449"/>
    <lineage>
        <taxon>Eukaryota</taxon>
        <taxon>Viridiplantae</taxon>
        <taxon>Streptophyta</taxon>
        <taxon>Embryophyta</taxon>
        <taxon>Tracheophyta</taxon>
        <taxon>Spermatophyta</taxon>
        <taxon>Magnoliopsida</taxon>
        <taxon>Liliopsida</taxon>
        <taxon>Poales</taxon>
        <taxon>Poaceae</taxon>
        <taxon>PACMAD clade</taxon>
        <taxon>Panicoideae</taxon>
        <taxon>Panicodae</taxon>
        <taxon>Paniceae</taxon>
        <taxon>Melinidinae</taxon>
        <taxon>Urochloa</taxon>
    </lineage>
</organism>